<accession>A0ABR1DYR5</accession>
<evidence type="ECO:0000313" key="1">
    <source>
        <dbReference type="EMBL" id="KAK6755562.1"/>
    </source>
</evidence>
<dbReference type="EMBL" id="JAVFWL010000005">
    <property type="protein sequence ID" value="KAK6755562.1"/>
    <property type="molecule type" value="Genomic_DNA"/>
</dbReference>
<keyword evidence="2" id="KW-1185">Reference proteome</keyword>
<reference evidence="1 2" key="1">
    <citation type="submission" date="2023-08" db="EMBL/GenBank/DDBJ databases">
        <title>A Necator americanus chromosomal reference genome.</title>
        <authorList>
            <person name="Ilik V."/>
            <person name="Petrzelkova K.J."/>
            <person name="Pardy F."/>
            <person name="Fuh T."/>
            <person name="Niatou-Singa F.S."/>
            <person name="Gouil Q."/>
            <person name="Baker L."/>
            <person name="Ritchie M.E."/>
            <person name="Jex A.R."/>
            <person name="Gazzola D."/>
            <person name="Li H."/>
            <person name="Toshio Fujiwara R."/>
            <person name="Zhan B."/>
            <person name="Aroian R.V."/>
            <person name="Pafco B."/>
            <person name="Schwarz E.M."/>
        </authorList>
    </citation>
    <scope>NUCLEOTIDE SEQUENCE [LARGE SCALE GENOMIC DNA]</scope>
    <source>
        <strain evidence="1 2">Aroian</strain>
        <tissue evidence="1">Whole animal</tissue>
    </source>
</reference>
<organism evidence="1 2">
    <name type="scientific">Necator americanus</name>
    <name type="common">Human hookworm</name>
    <dbReference type="NCBI Taxonomy" id="51031"/>
    <lineage>
        <taxon>Eukaryota</taxon>
        <taxon>Metazoa</taxon>
        <taxon>Ecdysozoa</taxon>
        <taxon>Nematoda</taxon>
        <taxon>Chromadorea</taxon>
        <taxon>Rhabditida</taxon>
        <taxon>Rhabditina</taxon>
        <taxon>Rhabditomorpha</taxon>
        <taxon>Strongyloidea</taxon>
        <taxon>Ancylostomatidae</taxon>
        <taxon>Bunostominae</taxon>
        <taxon>Necator</taxon>
    </lineage>
</organism>
<name>A0ABR1DYR5_NECAM</name>
<comment type="caution">
    <text evidence="1">The sequence shown here is derived from an EMBL/GenBank/DDBJ whole genome shotgun (WGS) entry which is preliminary data.</text>
</comment>
<evidence type="ECO:0000313" key="2">
    <source>
        <dbReference type="Proteomes" id="UP001303046"/>
    </source>
</evidence>
<proteinExistence type="predicted"/>
<sequence>MAPKHGVKLTAVNKKKLFDDISQFLKAHKNEAEDRRKLLCEKADAMYFTLANDICRAAESMLSKDVLAANLMEFFRSECAFQVDSHTSSAIENLSISAKKLCAGKEILESVQTPLQERVGLSNLPSTIYPKVEKIRAHRFRAPRNSEVAFSVDGSPIVVLPTGRSDPESLALKQIMEKDEEAFTPNSREVVTTFKNLLREKVAEVQALSKELD</sequence>
<dbReference type="Proteomes" id="UP001303046">
    <property type="component" value="Unassembled WGS sequence"/>
</dbReference>
<protein>
    <recommendedName>
        <fullName evidence="3">Borealin N-terminal domain-containing protein</fullName>
    </recommendedName>
</protein>
<evidence type="ECO:0008006" key="3">
    <source>
        <dbReference type="Google" id="ProtNLM"/>
    </source>
</evidence>
<gene>
    <name evidence="1" type="primary">Necator_chrV.g18916</name>
    <name evidence="1" type="ORF">RB195_014125</name>
</gene>